<dbReference type="PANTHER" id="PTHR40094:SF1">
    <property type="entry name" value="UBIQUITIN DOMAIN-CONTAINING PROTEIN"/>
    <property type="match status" value="1"/>
</dbReference>
<dbReference type="Pfam" id="PF07703">
    <property type="entry name" value="A2M_BRD"/>
    <property type="match status" value="1"/>
</dbReference>
<comment type="caution">
    <text evidence="6">The sequence shown here is derived from an EMBL/GenBank/DDBJ whole genome shotgun (WGS) entry which is preliminary data.</text>
</comment>
<keyword evidence="3" id="KW-0812">Transmembrane</keyword>
<dbReference type="InterPro" id="IPR002890">
    <property type="entry name" value="MG2"/>
</dbReference>
<dbReference type="Pfam" id="PF00207">
    <property type="entry name" value="A2M"/>
    <property type="match status" value="1"/>
</dbReference>
<dbReference type="InterPro" id="IPR011626">
    <property type="entry name" value="Alpha-macroglobulin_TED"/>
</dbReference>
<dbReference type="EMBL" id="SEWF01000039">
    <property type="protein sequence ID" value="RYU93681.1"/>
    <property type="molecule type" value="Genomic_DNA"/>
</dbReference>
<dbReference type="InterPro" id="IPR008930">
    <property type="entry name" value="Terpenoid_cyclase/PrenylTrfase"/>
</dbReference>
<dbReference type="GO" id="GO:0005615">
    <property type="term" value="C:extracellular space"/>
    <property type="evidence" value="ECO:0007669"/>
    <property type="project" value="InterPro"/>
</dbReference>
<evidence type="ECO:0000256" key="2">
    <source>
        <dbReference type="ARBA" id="ARBA00022729"/>
    </source>
</evidence>
<dbReference type="Pfam" id="PF17972">
    <property type="entry name" value="bMG5"/>
    <property type="match status" value="1"/>
</dbReference>
<feature type="transmembrane region" description="Helical" evidence="3">
    <location>
        <begin position="12"/>
        <end position="32"/>
    </location>
</feature>
<dbReference type="Pfam" id="PF01835">
    <property type="entry name" value="MG2"/>
    <property type="match status" value="1"/>
</dbReference>
<keyword evidence="3" id="KW-0472">Membrane</keyword>
<gene>
    <name evidence="6" type="ORF">EWM59_20815</name>
</gene>
<dbReference type="InterPro" id="IPR041203">
    <property type="entry name" value="Bact_A2M_MG5"/>
</dbReference>
<name>A0A4Q5LVC2_9BACT</name>
<dbReference type="PANTHER" id="PTHR40094">
    <property type="entry name" value="ALPHA-2-MACROGLOBULIN HOMOLOG"/>
    <property type="match status" value="1"/>
</dbReference>
<evidence type="ECO:0000256" key="3">
    <source>
        <dbReference type="SAM" id="Phobius"/>
    </source>
</evidence>
<feature type="domain" description="Alpha-2-macroglobulin bait region" evidence="4">
    <location>
        <begin position="942"/>
        <end position="1080"/>
    </location>
</feature>
<evidence type="ECO:0000259" key="5">
    <source>
        <dbReference type="SMART" id="SM01360"/>
    </source>
</evidence>
<dbReference type="GO" id="GO:0004866">
    <property type="term" value="F:endopeptidase inhibitor activity"/>
    <property type="evidence" value="ECO:0007669"/>
    <property type="project" value="InterPro"/>
</dbReference>
<dbReference type="Gene3D" id="2.60.40.3710">
    <property type="match status" value="1"/>
</dbReference>
<evidence type="ECO:0000313" key="7">
    <source>
        <dbReference type="Proteomes" id="UP000293162"/>
    </source>
</evidence>
<dbReference type="InterPro" id="IPR001599">
    <property type="entry name" value="Macroglobln_a2"/>
</dbReference>
<dbReference type="InterPro" id="IPR041462">
    <property type="entry name" value="Bact_A2M_MG6"/>
</dbReference>
<feature type="domain" description="Alpha-2-macroglobulin" evidence="5">
    <location>
        <begin position="1143"/>
        <end position="1232"/>
    </location>
</feature>
<dbReference type="Pfam" id="PF07678">
    <property type="entry name" value="TED_complement"/>
    <property type="match status" value="1"/>
</dbReference>
<dbReference type="RefSeq" id="WP_130023184.1">
    <property type="nucleotide sequence ID" value="NZ_SEWF01000039.1"/>
</dbReference>
<dbReference type="Proteomes" id="UP000293162">
    <property type="component" value="Unassembled WGS sequence"/>
</dbReference>
<dbReference type="CDD" id="cd02891">
    <property type="entry name" value="A2M_like"/>
    <property type="match status" value="1"/>
</dbReference>
<keyword evidence="3" id="KW-1133">Transmembrane helix</keyword>
<dbReference type="SMART" id="SM01359">
    <property type="entry name" value="A2M_N_2"/>
    <property type="match status" value="1"/>
</dbReference>
<dbReference type="InterPro" id="IPR021868">
    <property type="entry name" value="Alpha_2_Macroglob_MG3"/>
</dbReference>
<dbReference type="SMART" id="SM01419">
    <property type="entry name" value="Thiol-ester_cl"/>
    <property type="match status" value="1"/>
</dbReference>
<dbReference type="InterPro" id="IPR011625">
    <property type="entry name" value="A2M_N_BRD"/>
</dbReference>
<organism evidence="6 7">
    <name type="scientific">Emticicia agri</name>
    <dbReference type="NCBI Taxonomy" id="2492393"/>
    <lineage>
        <taxon>Bacteria</taxon>
        <taxon>Pseudomonadati</taxon>
        <taxon>Bacteroidota</taxon>
        <taxon>Cytophagia</taxon>
        <taxon>Cytophagales</taxon>
        <taxon>Leadbetterellaceae</taxon>
        <taxon>Emticicia</taxon>
    </lineage>
</organism>
<dbReference type="Pfam" id="PF17962">
    <property type="entry name" value="bMG6"/>
    <property type="match status" value="1"/>
</dbReference>
<protein>
    <submittedName>
        <fullName evidence="6">Alpha-2-macroglobulin family protein</fullName>
    </submittedName>
</protein>
<dbReference type="Pfam" id="PF17973">
    <property type="entry name" value="bMG10"/>
    <property type="match status" value="1"/>
</dbReference>
<proteinExistence type="inferred from homology"/>
<dbReference type="Gene3D" id="1.50.10.20">
    <property type="match status" value="1"/>
</dbReference>
<accession>A0A4Q5LVC2</accession>
<sequence>MKSSLLSFKRKSLRLINTFVLSFFTFGITVYISSCAKLNEVGISARNFEDEIQQAQNLVFTFNKDLVGEKDLDNWEAVEYVKIEPKVEGVFKWVAKNELVFSPSSGFKPATAYKAVLSKPLLNKSATKNYTLDNETVEFHTPYLQPQKIESYWMKGADGKPTAKVKIDFNYPVQKNELNSLVKLKVEDADKNFIVNNTGNDSKIVLALNDAPSSKDETPLTANIEKGVKMSGGGASTQQIYTLEGVIPSPYDVKVIDVETGFEGNQGFVKIITTQQIADDKLKDAYTIEPAVETQTEVTENGFIIKGFFSTTEAYTLTIKDNLRGTLGAKLDGNYTKDLFFGEMPASLEFTNKKGLYLSSKGSRNIGIRITNIPKVKVKVMKVYENNILAYLRNNRYEDYYYDGESSTPNGYTYGDDGQGFYSDVLMDRTIETGNLPKIHGTSVLNMPLPDQSKLRGVYLVNMNSNDEYYFNASKLVSVSDIGIIAKKSDSGNEVMVFVNSIIDAQALGDVEVNLISSNNQVIETLKTDTKGVVIFEKLQEKAPNFKVAMITVRTDDDFNYMLLEDTQVETSRFEVDGKRANASGYDAFVYGDRDIYRPGETIHFNIVIRDSKWASAEDIPLKIKLLLPNGREFKSFLKNTNAQGAVDTSVPLDRAAVTGNYSVEVYNGNDVLLTSKSISVEEFMPDRIKVDLSAKEIYRSGETISVQAIATNLFGPPASNRNYEMDFSLKRKVFTAKGFENYTFDIQNDTKFNNDLRQGVTNENGVGVQSFEIPATYKDMGVLEGKVFVTVFDETGRPLNRMQRFDVFTQETFFGISLPDYYVGTHVPMAIPLVALNTAGKIPNKARATVDIYRIEYQTVVEKTDGVIRYNSKRQEKLAQTKEVDFSGGKANIKFIPQVSGEYEIRIYTVGAESYAAQGFYAYGYGSTSNSSFEVSNEGQVLMEMDKEKYQVGDNAKILMKTPFAGKMLVTVERNKVLEHFYVETDKKSAEVEVKITEDMLPNVYVTATLIRPMKGIDMPLTVAHGFAPMKVEKSDNLLPVQIVAAKESRSKRKQKITIKSKSNTELTVAVVDEGILQIKNFKTPDIYNYFYQKQALEVSSHDLYQFLFPELSLSSNSSIGGDGYNLEKRVNPLSNGRTKLVAIWSGILKTNSSGEAQFEFDIPQFSGDLRIMAVAYNDEAFGSANTNMKVKDPIVISTGAPRFLSPNDEVIIPVTITNTTNNSTSVNASVNLTGGLALQSQNNQSIAIPAGKEVRTLFTVKAPPAIGNGSIAVTVNGFKEKFSETIDLTIRPSTSLLKSSFSGDVLAGKTAAVSLANDYMPGTAQASLLVSRSPMVQFAKELDYLLGYPHGCIEQTVSKAFPQLYFADFTKTIAKKSKSIGLKGDNDWNPQFNVQAAIRKIESMQLASGGLSYWPGSDYESWWGTIFATHFMIEAKKADYEVNENILNRMLDYLTTKTSMQETTELEYIYVENGTYNTRTIAKRSMIYSLYTLALAGKANQPVMNYYKSNENLLTIDTRYMLGASFAQIGDESSAKQLIPRDYLLETTAKETGGSFSSPIRNLAISLNSLVESDPQNLQIPKMARVLSQAVKTSRYLSTQESVFSFLALGKIAKRNGESNVTATLMADNKQLASFTGTDLSLDKGLAGKTVNINAKGKGALYYFAQQEGLSATGSYVEEDNFLKVRRQFFSRTGQPLSANQFKQNQLVVVKVSISGTTPVENVVVTDMLPAAFEIENPRLNEDRDMTWIKNASTPQHFDIRDDRINFYTTADGTERSFYYLVRVVSRGKFVIGPVAADAMYNGEYHSYNGGGTVTVE</sequence>
<evidence type="ECO:0000259" key="4">
    <source>
        <dbReference type="SMART" id="SM01359"/>
    </source>
</evidence>
<dbReference type="SMART" id="SM01360">
    <property type="entry name" value="A2M"/>
    <property type="match status" value="1"/>
</dbReference>
<dbReference type="InterPro" id="IPR041246">
    <property type="entry name" value="Bact_MG10"/>
</dbReference>
<dbReference type="OrthoDB" id="9767116at2"/>
<dbReference type="InterPro" id="IPR051802">
    <property type="entry name" value="YfhM-like"/>
</dbReference>
<keyword evidence="7" id="KW-1185">Reference proteome</keyword>
<comment type="similarity">
    <text evidence="1">Belongs to the protease inhibitor I39 (alpha-2-macroglobulin) family. Bacterial alpha-2-macroglobulin subfamily.</text>
</comment>
<dbReference type="Pfam" id="PF11974">
    <property type="entry name" value="bMG3"/>
    <property type="match status" value="1"/>
</dbReference>
<evidence type="ECO:0000256" key="1">
    <source>
        <dbReference type="ARBA" id="ARBA00010556"/>
    </source>
</evidence>
<reference evidence="6 7" key="1">
    <citation type="submission" date="2019-02" db="EMBL/GenBank/DDBJ databases">
        <title>Bacterial novel species Emticicia sp. 17J42-9 isolated from soil.</title>
        <authorList>
            <person name="Jung H.-Y."/>
        </authorList>
    </citation>
    <scope>NUCLEOTIDE SEQUENCE [LARGE SCALE GENOMIC DNA]</scope>
    <source>
        <strain evidence="6 7">17J42-9</strain>
    </source>
</reference>
<keyword evidence="2" id="KW-0732">Signal</keyword>
<dbReference type="SUPFAM" id="SSF48239">
    <property type="entry name" value="Terpenoid cyclases/Protein prenyltransferases"/>
    <property type="match status" value="1"/>
</dbReference>
<dbReference type="Gene3D" id="2.60.40.1930">
    <property type="match status" value="1"/>
</dbReference>
<dbReference type="InterPro" id="IPR047565">
    <property type="entry name" value="Alpha-macroglob_thiol-ester_cl"/>
</dbReference>
<evidence type="ECO:0000313" key="6">
    <source>
        <dbReference type="EMBL" id="RYU93681.1"/>
    </source>
</evidence>